<feature type="compositionally biased region" description="Basic and acidic residues" evidence="1">
    <location>
        <begin position="1"/>
        <end position="12"/>
    </location>
</feature>
<feature type="compositionally biased region" description="Basic and acidic residues" evidence="1">
    <location>
        <begin position="38"/>
        <end position="47"/>
    </location>
</feature>
<name>A0ABR2BNC4_9ROSI</name>
<organism evidence="2 3">
    <name type="scientific">Hibiscus sabdariffa</name>
    <name type="common">roselle</name>
    <dbReference type="NCBI Taxonomy" id="183260"/>
    <lineage>
        <taxon>Eukaryota</taxon>
        <taxon>Viridiplantae</taxon>
        <taxon>Streptophyta</taxon>
        <taxon>Embryophyta</taxon>
        <taxon>Tracheophyta</taxon>
        <taxon>Spermatophyta</taxon>
        <taxon>Magnoliopsida</taxon>
        <taxon>eudicotyledons</taxon>
        <taxon>Gunneridae</taxon>
        <taxon>Pentapetalae</taxon>
        <taxon>rosids</taxon>
        <taxon>malvids</taxon>
        <taxon>Malvales</taxon>
        <taxon>Malvaceae</taxon>
        <taxon>Malvoideae</taxon>
        <taxon>Hibiscus</taxon>
    </lineage>
</organism>
<evidence type="ECO:0000313" key="2">
    <source>
        <dbReference type="EMBL" id="KAK8508452.1"/>
    </source>
</evidence>
<gene>
    <name evidence="2" type="ORF">V6N12_020233</name>
</gene>
<reference evidence="2 3" key="1">
    <citation type="journal article" date="2024" name="G3 (Bethesda)">
        <title>Genome assembly of Hibiscus sabdariffa L. provides insights into metabolisms of medicinal natural products.</title>
        <authorList>
            <person name="Kim T."/>
        </authorList>
    </citation>
    <scope>NUCLEOTIDE SEQUENCE [LARGE SCALE GENOMIC DNA]</scope>
    <source>
        <strain evidence="2">TK-2024</strain>
        <tissue evidence="2">Old leaves</tissue>
    </source>
</reference>
<dbReference type="EMBL" id="JBBPBM010000101">
    <property type="protein sequence ID" value="KAK8508452.1"/>
    <property type="molecule type" value="Genomic_DNA"/>
</dbReference>
<sequence>MVSKVDEEKQQELDLEEEQSVGTDGGDHNTLPTVFEGIEGKNGEKGKGKVRILSRRDSLPLALRIGVQQIRGG</sequence>
<dbReference type="Proteomes" id="UP001472677">
    <property type="component" value="Unassembled WGS sequence"/>
</dbReference>
<proteinExistence type="predicted"/>
<feature type="region of interest" description="Disordered" evidence="1">
    <location>
        <begin position="1"/>
        <end position="49"/>
    </location>
</feature>
<accession>A0ABR2BNC4</accession>
<comment type="caution">
    <text evidence="2">The sequence shown here is derived from an EMBL/GenBank/DDBJ whole genome shotgun (WGS) entry which is preliminary data.</text>
</comment>
<evidence type="ECO:0000313" key="3">
    <source>
        <dbReference type="Proteomes" id="UP001472677"/>
    </source>
</evidence>
<keyword evidence="3" id="KW-1185">Reference proteome</keyword>
<evidence type="ECO:0000256" key="1">
    <source>
        <dbReference type="SAM" id="MobiDB-lite"/>
    </source>
</evidence>
<protein>
    <submittedName>
        <fullName evidence="2">Uncharacterized protein</fullName>
    </submittedName>
</protein>